<protein>
    <submittedName>
        <fullName evidence="1">Uncharacterized protein</fullName>
    </submittedName>
</protein>
<sequence>MPGVLLVVGICRACGVSARSYAEAHKP</sequence>
<reference evidence="1" key="1">
    <citation type="submission" date="2014-09" db="EMBL/GenBank/DDBJ databases">
        <authorList>
            <person name="Magalhaes I.L.F."/>
            <person name="Oliveira U."/>
            <person name="Santos F.R."/>
            <person name="Vidigal T.H.D.A."/>
            <person name="Brescovit A.D."/>
            <person name="Santos A.J."/>
        </authorList>
    </citation>
    <scope>NUCLEOTIDE SEQUENCE</scope>
    <source>
        <tissue evidence="1">Shoot tissue taken approximately 20 cm above the soil surface</tissue>
    </source>
</reference>
<evidence type="ECO:0000313" key="1">
    <source>
        <dbReference type="EMBL" id="JAD94472.1"/>
    </source>
</evidence>
<name>A0A0A9EEL7_ARUDO</name>
<dbReference type="EMBL" id="GBRH01203423">
    <property type="protein sequence ID" value="JAD94472.1"/>
    <property type="molecule type" value="Transcribed_RNA"/>
</dbReference>
<accession>A0A0A9EEL7</accession>
<reference evidence="1" key="2">
    <citation type="journal article" date="2015" name="Data Brief">
        <title>Shoot transcriptome of the giant reed, Arundo donax.</title>
        <authorList>
            <person name="Barrero R.A."/>
            <person name="Guerrero F.D."/>
            <person name="Moolhuijzen P."/>
            <person name="Goolsby J.A."/>
            <person name="Tidwell J."/>
            <person name="Bellgard S.E."/>
            <person name="Bellgard M.I."/>
        </authorList>
    </citation>
    <scope>NUCLEOTIDE SEQUENCE</scope>
    <source>
        <tissue evidence="1">Shoot tissue taken approximately 20 cm above the soil surface</tissue>
    </source>
</reference>
<dbReference type="AlphaFoldDB" id="A0A0A9EEL7"/>
<proteinExistence type="predicted"/>
<organism evidence="1">
    <name type="scientific">Arundo donax</name>
    <name type="common">Giant reed</name>
    <name type="synonym">Donax arundinaceus</name>
    <dbReference type="NCBI Taxonomy" id="35708"/>
    <lineage>
        <taxon>Eukaryota</taxon>
        <taxon>Viridiplantae</taxon>
        <taxon>Streptophyta</taxon>
        <taxon>Embryophyta</taxon>
        <taxon>Tracheophyta</taxon>
        <taxon>Spermatophyta</taxon>
        <taxon>Magnoliopsida</taxon>
        <taxon>Liliopsida</taxon>
        <taxon>Poales</taxon>
        <taxon>Poaceae</taxon>
        <taxon>PACMAD clade</taxon>
        <taxon>Arundinoideae</taxon>
        <taxon>Arundineae</taxon>
        <taxon>Arundo</taxon>
    </lineage>
</organism>